<keyword evidence="2" id="KW-1185">Reference proteome</keyword>
<proteinExistence type="predicted"/>
<organism evidence="1 2">
    <name type="scientific">Dactylosporangium cerinum</name>
    <dbReference type="NCBI Taxonomy" id="1434730"/>
    <lineage>
        <taxon>Bacteria</taxon>
        <taxon>Bacillati</taxon>
        <taxon>Actinomycetota</taxon>
        <taxon>Actinomycetes</taxon>
        <taxon>Micromonosporales</taxon>
        <taxon>Micromonosporaceae</taxon>
        <taxon>Dactylosporangium</taxon>
    </lineage>
</organism>
<dbReference type="RefSeq" id="WP_380128409.1">
    <property type="nucleotide sequence ID" value="NZ_JBHSIU010000130.1"/>
</dbReference>
<protein>
    <submittedName>
        <fullName evidence="1">Uncharacterized protein</fullName>
    </submittedName>
</protein>
<sequence>MTLGPIPEGSSDDVWQARYGIALLTVSRLAQRFGEAAMLDFFAAVVRDGDPPEKAAQSVLHTDWAAVAADLAAHVRARAK</sequence>
<dbReference type="Proteomes" id="UP001595912">
    <property type="component" value="Unassembled WGS sequence"/>
</dbReference>
<evidence type="ECO:0000313" key="1">
    <source>
        <dbReference type="EMBL" id="MFC5007767.1"/>
    </source>
</evidence>
<name>A0ABV9WG81_9ACTN</name>
<evidence type="ECO:0000313" key="2">
    <source>
        <dbReference type="Proteomes" id="UP001595912"/>
    </source>
</evidence>
<dbReference type="EMBL" id="JBHSIU010000130">
    <property type="protein sequence ID" value="MFC5007767.1"/>
    <property type="molecule type" value="Genomic_DNA"/>
</dbReference>
<gene>
    <name evidence="1" type="ORF">ACFPIJ_59415</name>
</gene>
<reference evidence="2" key="1">
    <citation type="journal article" date="2019" name="Int. J. Syst. Evol. Microbiol.">
        <title>The Global Catalogue of Microorganisms (GCM) 10K type strain sequencing project: providing services to taxonomists for standard genome sequencing and annotation.</title>
        <authorList>
            <consortium name="The Broad Institute Genomics Platform"/>
            <consortium name="The Broad Institute Genome Sequencing Center for Infectious Disease"/>
            <person name="Wu L."/>
            <person name="Ma J."/>
        </authorList>
    </citation>
    <scope>NUCLEOTIDE SEQUENCE [LARGE SCALE GENOMIC DNA]</scope>
    <source>
        <strain evidence="2">CGMCC 4.7152</strain>
    </source>
</reference>
<accession>A0ABV9WG81</accession>
<comment type="caution">
    <text evidence="1">The sequence shown here is derived from an EMBL/GenBank/DDBJ whole genome shotgun (WGS) entry which is preliminary data.</text>
</comment>